<comment type="pathway">
    <text evidence="2 9">Cofactor biosynthesis; biotin biosynthesis; 7,8-diaminononanoate from 8-amino-7-oxononanoate (SAM route): step 1/1.</text>
</comment>
<dbReference type="Proteomes" id="UP000256561">
    <property type="component" value="Unassembled WGS sequence"/>
</dbReference>
<comment type="cofactor">
    <cofactor evidence="1 9">
        <name>pyridoxal 5'-phosphate</name>
        <dbReference type="ChEBI" id="CHEBI:597326"/>
    </cofactor>
</comment>
<protein>
    <recommendedName>
        <fullName evidence="9">Adenosylmethionine-8-amino-7-oxononanoate aminotransferase</fullName>
        <ecNumber evidence="9">2.6.1.62</ecNumber>
    </recommendedName>
    <alternativeName>
        <fullName evidence="9">7,8-diamino-pelargonic acid aminotransferase</fullName>
        <shortName evidence="9">DAPA AT</shortName>
        <shortName evidence="9">DAPA aminotransferase</shortName>
    </alternativeName>
    <alternativeName>
        <fullName evidence="9">7,8-diaminononanoate synthase</fullName>
        <shortName evidence="9">DANS</shortName>
    </alternativeName>
    <alternativeName>
        <fullName evidence="9">Diaminopelargonic acid synthase</fullName>
    </alternativeName>
</protein>
<reference evidence="11" key="1">
    <citation type="submission" date="2018-08" db="EMBL/GenBank/DDBJ databases">
        <authorList>
            <person name="Zhang J."/>
            <person name="Du Z.-J."/>
        </authorList>
    </citation>
    <scope>NUCLEOTIDE SEQUENCE [LARGE SCALE GENOMIC DNA]</scope>
    <source>
        <strain evidence="11">KCTC 52655</strain>
    </source>
</reference>
<dbReference type="NCBIfam" id="NF004624">
    <property type="entry name" value="PRK05964.1"/>
    <property type="match status" value="1"/>
</dbReference>
<dbReference type="InterPro" id="IPR049704">
    <property type="entry name" value="Aminotrans_3_PPA_site"/>
</dbReference>
<comment type="subcellular location">
    <subcellularLocation>
        <location evidence="9">Cytoplasm</location>
    </subcellularLocation>
</comment>
<dbReference type="InterPro" id="IPR015422">
    <property type="entry name" value="PyrdxlP-dep_Trfase_small"/>
</dbReference>
<keyword evidence="11" id="KW-1185">Reference proteome</keyword>
<keyword evidence="6 9" id="KW-0093">Biotin biosynthesis</keyword>
<evidence type="ECO:0000256" key="3">
    <source>
        <dbReference type="ARBA" id="ARBA00022576"/>
    </source>
</evidence>
<feature type="binding site" evidence="9">
    <location>
        <position position="293"/>
    </location>
    <ligand>
        <name>substrate</name>
    </ligand>
</feature>
<dbReference type="GO" id="GO:0009102">
    <property type="term" value="P:biotin biosynthetic process"/>
    <property type="evidence" value="ECO:0007669"/>
    <property type="project" value="UniProtKB-UniRule"/>
</dbReference>
<gene>
    <name evidence="9" type="primary">bioA</name>
    <name evidence="10" type="ORF">DXV75_14640</name>
</gene>
<feature type="site" description="Participates in the substrate recognition with KAPA and in a stacking interaction with the adenine ring of SAM" evidence="9">
    <location>
        <position position="35"/>
    </location>
</feature>
<dbReference type="HAMAP" id="MF_00834">
    <property type="entry name" value="BioA"/>
    <property type="match status" value="1"/>
</dbReference>
<feature type="binding site" evidence="9">
    <location>
        <position position="163"/>
    </location>
    <ligand>
        <name>substrate</name>
    </ligand>
</feature>
<dbReference type="UniPathway" id="UPA00078">
    <property type="reaction ID" value="UER00160"/>
</dbReference>
<comment type="caution">
    <text evidence="10">The sequence shown here is derived from an EMBL/GenBank/DDBJ whole genome shotgun (WGS) entry which is preliminary data.</text>
</comment>
<name>A0A3D8M528_9ALTE</name>
<dbReference type="SUPFAM" id="SSF53383">
    <property type="entry name" value="PLP-dependent transferases"/>
    <property type="match status" value="1"/>
</dbReference>
<evidence type="ECO:0000256" key="2">
    <source>
        <dbReference type="ARBA" id="ARBA00005063"/>
    </source>
</evidence>
<organism evidence="10 11">
    <name type="scientific">Alteromonas aestuariivivens</name>
    <dbReference type="NCBI Taxonomy" id="1938339"/>
    <lineage>
        <taxon>Bacteria</taxon>
        <taxon>Pseudomonadati</taxon>
        <taxon>Pseudomonadota</taxon>
        <taxon>Gammaproteobacteria</taxon>
        <taxon>Alteromonadales</taxon>
        <taxon>Alteromonadaceae</taxon>
        <taxon>Alteromonas/Salinimonas group</taxon>
        <taxon>Alteromonas</taxon>
    </lineage>
</organism>
<dbReference type="NCBIfam" id="NF005940">
    <property type="entry name" value="PRK07986.1"/>
    <property type="match status" value="1"/>
</dbReference>
<keyword evidence="9" id="KW-0963">Cytoplasm</keyword>
<evidence type="ECO:0000256" key="6">
    <source>
        <dbReference type="ARBA" id="ARBA00022756"/>
    </source>
</evidence>
<proteinExistence type="inferred from homology"/>
<evidence type="ECO:0000256" key="9">
    <source>
        <dbReference type="HAMAP-Rule" id="MF_00834"/>
    </source>
</evidence>
<dbReference type="PIRSF" id="PIRSF000521">
    <property type="entry name" value="Transaminase_4ab_Lys_Orn"/>
    <property type="match status" value="1"/>
</dbReference>
<comment type="similarity">
    <text evidence="9">Belongs to the class-III pyridoxal-phosphate-dependent aminotransferase family. BioA subfamily.</text>
</comment>
<dbReference type="InterPro" id="IPR005814">
    <property type="entry name" value="Aminotrans_3"/>
</dbReference>
<dbReference type="InterPro" id="IPR015424">
    <property type="entry name" value="PyrdxlP-dep_Trfase"/>
</dbReference>
<dbReference type="InterPro" id="IPR015421">
    <property type="entry name" value="PyrdxlP-dep_Trfase_major"/>
</dbReference>
<sequence length="442" mass="48701">MPSRRVVNSDQLQSFTSGYILNNIEFDKQHIWHPYTSAVSPLPCYEVTGAQGVHLKLASGEQLIDGMSSWWAAIHGYNHPKLNAAANEQISKFSHVMFGGLTHQPAIDLCRTLLDMVPAGLERVFLADSGSVAVEVAIKMALQYWACQGRPEKHRIITPRNGYHGDTFAAMSVCDPVNGMHSLFANTLKQQLFAPAPQSRFDHTFSEDDILPLEELFARHHHELAALIIEPIVQGAGGMRIYHPEYLRRCRQLCDTYDVLLICDEIATGFGRTGKLFACEHAHISPDILCLGKALTGGYMTLSATLCTEDVALGVCQGQPGVFMHGPTYMGNPLACAVASASLGLVNQNHWPAQVAKIEAQLKASLPKCLQLPTVADVRVLGAIGVVETRQPVDVAKLQRQFVKLGVWIRPFGKLVYIMPPYVIEPEQLERLTDAIYQVLTP</sequence>
<comment type="subunit">
    <text evidence="9">Homodimer.</text>
</comment>
<keyword evidence="5 9" id="KW-0949">S-adenosyl-L-methionine</keyword>
<evidence type="ECO:0000256" key="7">
    <source>
        <dbReference type="ARBA" id="ARBA00022898"/>
    </source>
</evidence>
<keyword evidence="3 9" id="KW-0032">Aminotransferase</keyword>
<evidence type="ECO:0000313" key="10">
    <source>
        <dbReference type="EMBL" id="RDV24252.1"/>
    </source>
</evidence>
<feature type="binding site" evidence="9">
    <location>
        <begin position="130"/>
        <end position="131"/>
    </location>
    <ligand>
        <name>pyridoxal 5'-phosphate</name>
        <dbReference type="ChEBI" id="CHEBI:597326"/>
    </ligand>
</feature>
<dbReference type="PANTHER" id="PTHR42684:SF17">
    <property type="entry name" value="ADENOSYLMETHIONINE-8-AMINO-7-OXONONANOATE AMINOTRANSFERASE"/>
    <property type="match status" value="1"/>
</dbReference>
<dbReference type="CDD" id="cd00610">
    <property type="entry name" value="OAT_like"/>
    <property type="match status" value="1"/>
</dbReference>
<keyword evidence="7 9" id="KW-0663">Pyridoxal phosphate</keyword>
<comment type="catalytic activity">
    <reaction evidence="8 9">
        <text>(8S)-8-amino-7-oxononanoate + S-adenosyl-L-methionine = S-adenosyl-4-methylsulfanyl-2-oxobutanoate + (7R,8S)-7,8-diammoniononanoate</text>
        <dbReference type="Rhea" id="RHEA:16861"/>
        <dbReference type="ChEBI" id="CHEBI:16490"/>
        <dbReference type="ChEBI" id="CHEBI:59789"/>
        <dbReference type="ChEBI" id="CHEBI:149468"/>
        <dbReference type="ChEBI" id="CHEBI:149469"/>
        <dbReference type="EC" id="2.6.1.62"/>
    </reaction>
</comment>
<evidence type="ECO:0000256" key="8">
    <source>
        <dbReference type="ARBA" id="ARBA00048449"/>
    </source>
</evidence>
<dbReference type="NCBIfam" id="TIGR00508">
    <property type="entry name" value="bioA"/>
    <property type="match status" value="1"/>
</dbReference>
<feature type="binding site" evidence="9">
    <location>
        <position position="410"/>
    </location>
    <ligand>
        <name>substrate</name>
    </ligand>
</feature>
<dbReference type="GO" id="GO:0030170">
    <property type="term" value="F:pyridoxal phosphate binding"/>
    <property type="evidence" value="ECO:0007669"/>
    <property type="project" value="UniProtKB-UniRule"/>
</dbReference>
<dbReference type="GO" id="GO:0005737">
    <property type="term" value="C:cytoplasm"/>
    <property type="evidence" value="ECO:0007669"/>
    <property type="project" value="UniProtKB-SubCell"/>
</dbReference>
<accession>A0A3D8M528</accession>
<feature type="binding site" evidence="9">
    <location>
        <position position="70"/>
    </location>
    <ligand>
        <name>substrate</name>
    </ligand>
</feature>
<feature type="binding site" evidence="9">
    <location>
        <position position="264"/>
    </location>
    <ligand>
        <name>pyridoxal 5'-phosphate</name>
        <dbReference type="ChEBI" id="CHEBI:597326"/>
    </ligand>
</feature>
<dbReference type="EC" id="2.6.1.62" evidence="9"/>
<dbReference type="PANTHER" id="PTHR42684">
    <property type="entry name" value="ADENOSYLMETHIONINE-8-AMINO-7-OXONONANOATE AMINOTRANSFERASE"/>
    <property type="match status" value="1"/>
</dbReference>
<dbReference type="FunFam" id="3.40.640.10:FF:000041">
    <property type="entry name" value="Adenosylmethionine-8-amino-7-oxononanoate aminotransferase"/>
    <property type="match status" value="1"/>
</dbReference>
<comment type="function">
    <text evidence="9">Catalyzes the transfer of the alpha-amino group from S-adenosyl-L-methionine (SAM) to 7-keto-8-aminopelargonic acid (KAPA) to form 7,8-diaminopelargonic acid (DAPA). It is the only aminotransferase known to utilize SAM as an amino donor.</text>
</comment>
<feature type="binding site" evidence="9">
    <location>
        <position position="326"/>
    </location>
    <ligand>
        <name>substrate</name>
    </ligand>
</feature>
<dbReference type="GO" id="GO:0004015">
    <property type="term" value="F:adenosylmethionine-8-amino-7-oxononanoate transaminase activity"/>
    <property type="evidence" value="ECO:0007669"/>
    <property type="project" value="UniProtKB-UniRule"/>
</dbReference>
<evidence type="ECO:0000256" key="4">
    <source>
        <dbReference type="ARBA" id="ARBA00022679"/>
    </source>
</evidence>
<evidence type="ECO:0000256" key="5">
    <source>
        <dbReference type="ARBA" id="ARBA00022691"/>
    </source>
</evidence>
<feature type="binding site" evidence="9">
    <location>
        <begin position="327"/>
        <end position="328"/>
    </location>
    <ligand>
        <name>pyridoxal 5'-phosphate</name>
        <dbReference type="ChEBI" id="CHEBI:597326"/>
    </ligand>
</feature>
<dbReference type="OrthoDB" id="9801052at2"/>
<dbReference type="Gene3D" id="3.40.640.10">
    <property type="entry name" value="Type I PLP-dependent aspartate aminotransferase-like (Major domain)"/>
    <property type="match status" value="1"/>
</dbReference>
<keyword evidence="4 9" id="KW-0808">Transferase</keyword>
<dbReference type="EMBL" id="QRHA01000012">
    <property type="protein sequence ID" value="RDV24252.1"/>
    <property type="molecule type" value="Genomic_DNA"/>
</dbReference>
<dbReference type="Pfam" id="PF00202">
    <property type="entry name" value="Aminotran_3"/>
    <property type="match status" value="1"/>
</dbReference>
<feature type="modified residue" description="N6-(pyridoxal phosphate)lysine" evidence="9">
    <location>
        <position position="293"/>
    </location>
</feature>
<evidence type="ECO:0000313" key="11">
    <source>
        <dbReference type="Proteomes" id="UP000256561"/>
    </source>
</evidence>
<dbReference type="Gene3D" id="3.90.1150.10">
    <property type="entry name" value="Aspartate Aminotransferase, domain 1"/>
    <property type="match status" value="1"/>
</dbReference>
<evidence type="ECO:0000256" key="1">
    <source>
        <dbReference type="ARBA" id="ARBA00001933"/>
    </source>
</evidence>
<dbReference type="AlphaFoldDB" id="A0A3D8M528"/>
<dbReference type="InterPro" id="IPR005815">
    <property type="entry name" value="BioA"/>
</dbReference>
<dbReference type="PROSITE" id="PS00600">
    <property type="entry name" value="AA_TRANSFER_CLASS_3"/>
    <property type="match status" value="1"/>
</dbReference>